<dbReference type="PANTHER" id="PTHR43808:SF17">
    <property type="entry name" value="PEPTIDASE M20"/>
    <property type="match status" value="1"/>
</dbReference>
<evidence type="ECO:0000313" key="8">
    <source>
        <dbReference type="Proteomes" id="UP000267418"/>
    </source>
</evidence>
<organism evidence="7 8">
    <name type="scientific">Variovorax gossypii</name>
    <dbReference type="NCBI Taxonomy" id="1679495"/>
    <lineage>
        <taxon>Bacteria</taxon>
        <taxon>Pseudomonadati</taxon>
        <taxon>Pseudomonadota</taxon>
        <taxon>Betaproteobacteria</taxon>
        <taxon>Burkholderiales</taxon>
        <taxon>Comamonadaceae</taxon>
        <taxon>Variovorax</taxon>
    </lineage>
</organism>
<sequence length="454" mass="47615">MPRHAPLRLAPLASVVFALAAAATGIAHAQGGSVAATPTQVRPEVDKAYTQLMASPAIQKLLEAVKADHDRSVEDLKMLTEIEAPPFKEQKRAEAFLARMKALGLTDAKIDAEGNVVGLRKGTGNGPKLLISAHLDTVFPAGTDVKVKERDGKLYAPGISDDTRGLSVLLSWLKVLNDNKIQTVGDLLIVGNVGEEELGNLRGIKAIFRDNLDIDGMVGLEPAADGTVLMLGTGSHRYEVTFKGPGGHSYGAFGQVPSAIHGMGRAIAKIADIRTPSFPKTTFTVGTVGGGTSVNTIAPDARMAVDIRSDEMAPLLETEKKILAAIDEAVVEENKRWNVNTLSVSTKLIGDRPGGRTQSDTVIVEAATRSNAAFGHKTLLTGASTDANVPMSLGIPAIIIGGGGKTGGFHALSEWIDVTDGWKGAQNSLVTVLGLVGVQGTSAPLLEKRPPRSK</sequence>
<dbReference type="InterPro" id="IPR001261">
    <property type="entry name" value="ArgE/DapE_CS"/>
</dbReference>
<feature type="signal peptide" evidence="5">
    <location>
        <begin position="1"/>
        <end position="29"/>
    </location>
</feature>
<evidence type="ECO:0000256" key="4">
    <source>
        <dbReference type="ARBA" id="ARBA00022833"/>
    </source>
</evidence>
<dbReference type="GO" id="GO:0046872">
    <property type="term" value="F:metal ion binding"/>
    <property type="evidence" value="ECO:0007669"/>
    <property type="project" value="UniProtKB-KW"/>
</dbReference>
<proteinExistence type="predicted"/>
<dbReference type="Gene3D" id="3.30.70.360">
    <property type="match status" value="1"/>
</dbReference>
<gene>
    <name evidence="7" type="ORF">EJP69_24505</name>
</gene>
<dbReference type="InterPro" id="IPR011650">
    <property type="entry name" value="Peptidase_M20_dimer"/>
</dbReference>
<dbReference type="AlphaFoldDB" id="A0A3S0Q7G1"/>
<protein>
    <submittedName>
        <fullName evidence="7">M20/M25/M40 family metallo-hydrolase</fullName>
    </submittedName>
</protein>
<evidence type="ECO:0000256" key="2">
    <source>
        <dbReference type="ARBA" id="ARBA00022723"/>
    </source>
</evidence>
<dbReference type="GO" id="GO:0016787">
    <property type="term" value="F:hydrolase activity"/>
    <property type="evidence" value="ECO:0007669"/>
    <property type="project" value="UniProtKB-KW"/>
</dbReference>
<feature type="domain" description="Peptidase M20 dimerisation" evidence="6">
    <location>
        <begin position="234"/>
        <end position="336"/>
    </location>
</feature>
<dbReference type="Pfam" id="PF07687">
    <property type="entry name" value="M20_dimer"/>
    <property type="match status" value="1"/>
</dbReference>
<accession>A0A3S0Q7G1</accession>
<dbReference type="SUPFAM" id="SSF53187">
    <property type="entry name" value="Zn-dependent exopeptidases"/>
    <property type="match status" value="1"/>
</dbReference>
<keyword evidence="4" id="KW-0862">Zinc</keyword>
<keyword evidence="3 7" id="KW-0378">Hydrolase</keyword>
<comment type="caution">
    <text evidence="7">The sequence shown here is derived from an EMBL/GenBank/DDBJ whole genome shotgun (WGS) entry which is preliminary data.</text>
</comment>
<dbReference type="Proteomes" id="UP000267418">
    <property type="component" value="Unassembled WGS sequence"/>
</dbReference>
<evidence type="ECO:0000313" key="7">
    <source>
        <dbReference type="EMBL" id="RTQ31805.1"/>
    </source>
</evidence>
<keyword evidence="8" id="KW-1185">Reference proteome</keyword>
<dbReference type="RefSeq" id="WP_093303907.1">
    <property type="nucleotide sequence ID" value="NZ_RXOE01000008.1"/>
</dbReference>
<evidence type="ECO:0000256" key="1">
    <source>
        <dbReference type="ARBA" id="ARBA00001947"/>
    </source>
</evidence>
<dbReference type="InterPro" id="IPR036264">
    <property type="entry name" value="Bact_exopeptidase_dim_dom"/>
</dbReference>
<dbReference type="SUPFAM" id="SSF55031">
    <property type="entry name" value="Bacterial exopeptidase dimerisation domain"/>
    <property type="match status" value="1"/>
</dbReference>
<dbReference type="OrthoDB" id="9783294at2"/>
<dbReference type="Gene3D" id="3.40.630.10">
    <property type="entry name" value="Zn peptidases"/>
    <property type="match status" value="1"/>
</dbReference>
<name>A0A3S0Q7G1_9BURK</name>
<feature type="chain" id="PRO_5018615985" evidence="5">
    <location>
        <begin position="30"/>
        <end position="454"/>
    </location>
</feature>
<reference evidence="7 8" key="1">
    <citation type="submission" date="2018-12" db="EMBL/GenBank/DDBJ databases">
        <title>The genome of Variovorax gossypii DSM 100435.</title>
        <authorList>
            <person name="Gao J."/>
            <person name="Sun J."/>
        </authorList>
    </citation>
    <scope>NUCLEOTIDE SEQUENCE [LARGE SCALE GENOMIC DNA]</scope>
    <source>
        <strain evidence="7 8">DSM 100435</strain>
    </source>
</reference>
<dbReference type="InterPro" id="IPR050072">
    <property type="entry name" value="Peptidase_M20A"/>
</dbReference>
<dbReference type="EMBL" id="RXOE01000008">
    <property type="protein sequence ID" value="RTQ31805.1"/>
    <property type="molecule type" value="Genomic_DNA"/>
</dbReference>
<dbReference type="PANTHER" id="PTHR43808">
    <property type="entry name" value="ACETYLORNITHINE DEACETYLASE"/>
    <property type="match status" value="1"/>
</dbReference>
<keyword evidence="2" id="KW-0479">Metal-binding</keyword>
<evidence type="ECO:0000256" key="3">
    <source>
        <dbReference type="ARBA" id="ARBA00022801"/>
    </source>
</evidence>
<evidence type="ECO:0000259" key="6">
    <source>
        <dbReference type="Pfam" id="PF07687"/>
    </source>
</evidence>
<keyword evidence="5" id="KW-0732">Signal</keyword>
<evidence type="ECO:0000256" key="5">
    <source>
        <dbReference type="SAM" id="SignalP"/>
    </source>
</evidence>
<dbReference type="PROSITE" id="PS00758">
    <property type="entry name" value="ARGE_DAPE_CPG2_1"/>
    <property type="match status" value="1"/>
</dbReference>
<dbReference type="InterPro" id="IPR002933">
    <property type="entry name" value="Peptidase_M20"/>
</dbReference>
<dbReference type="Pfam" id="PF01546">
    <property type="entry name" value="Peptidase_M20"/>
    <property type="match status" value="1"/>
</dbReference>
<comment type="cofactor">
    <cofactor evidence="1">
        <name>Zn(2+)</name>
        <dbReference type="ChEBI" id="CHEBI:29105"/>
    </cofactor>
</comment>